<protein>
    <recommendedName>
        <fullName evidence="4">EamA-like transporter family protein</fullName>
    </recommendedName>
</protein>
<organism evidence="2 3">
    <name type="scientific">Candidatus Methanofastidiosum methylothiophilum</name>
    <dbReference type="NCBI Taxonomy" id="1705564"/>
    <lineage>
        <taxon>Archaea</taxon>
        <taxon>Methanobacteriati</taxon>
        <taxon>Methanobacteriota</taxon>
        <taxon>Stenosarchaea group</taxon>
        <taxon>Candidatus Methanofastidiosia</taxon>
        <taxon>Candidatus Methanofastidiosales</taxon>
        <taxon>Candidatus Methanofastidiosaceae</taxon>
        <taxon>Candidatus Methanofastidiosum</taxon>
    </lineage>
</organism>
<evidence type="ECO:0000313" key="2">
    <source>
        <dbReference type="EMBL" id="KYC52451.1"/>
    </source>
</evidence>
<keyword evidence="1" id="KW-0472">Membrane</keyword>
<keyword evidence="1" id="KW-1133">Transmembrane helix</keyword>
<evidence type="ECO:0000256" key="1">
    <source>
        <dbReference type="SAM" id="Phobius"/>
    </source>
</evidence>
<reference evidence="2 3" key="1">
    <citation type="journal article" date="2016" name="ISME J.">
        <title>Chasing the elusive Euryarchaeota class WSA2: genomes reveal a uniquely fastidious methyl-reducing methanogen.</title>
        <authorList>
            <person name="Nobu M.K."/>
            <person name="Narihiro T."/>
            <person name="Kuroda K."/>
            <person name="Mei R."/>
            <person name="Liu W.T."/>
        </authorList>
    </citation>
    <scope>NUCLEOTIDE SEQUENCE [LARGE SCALE GENOMIC DNA]</scope>
    <source>
        <strain evidence="2">U1lsi0528_Bin055</strain>
    </source>
</reference>
<keyword evidence="1" id="KW-0812">Transmembrane</keyword>
<evidence type="ECO:0008006" key="4">
    <source>
        <dbReference type="Google" id="ProtNLM"/>
    </source>
</evidence>
<feature type="transmembrane region" description="Helical" evidence="1">
    <location>
        <begin position="12"/>
        <end position="33"/>
    </location>
</feature>
<name>A0A150J5G6_9EURY</name>
<feature type="transmembrane region" description="Helical" evidence="1">
    <location>
        <begin position="39"/>
        <end position="57"/>
    </location>
</feature>
<sequence length="60" mass="6459">MAIKIAQIVGSIMALMGFILILSSIFGYTIEFLPMKEGIFALGFVLVTIGLLVASKLPEQ</sequence>
<gene>
    <name evidence="2" type="ORF">AMQ22_00787</name>
</gene>
<dbReference type="AlphaFoldDB" id="A0A150J5G6"/>
<dbReference type="Proteomes" id="UP000075398">
    <property type="component" value="Unassembled WGS sequence"/>
</dbReference>
<comment type="caution">
    <text evidence="2">The sequence shown here is derived from an EMBL/GenBank/DDBJ whole genome shotgun (WGS) entry which is preliminary data.</text>
</comment>
<proteinExistence type="predicted"/>
<accession>A0A150J5G6</accession>
<dbReference type="EMBL" id="LNGC01000023">
    <property type="protein sequence ID" value="KYC52451.1"/>
    <property type="molecule type" value="Genomic_DNA"/>
</dbReference>
<evidence type="ECO:0000313" key="3">
    <source>
        <dbReference type="Proteomes" id="UP000075398"/>
    </source>
</evidence>